<reference evidence="2 3" key="1">
    <citation type="journal article" date="2018" name="Evol. Lett.">
        <title>Horizontal gene cluster transfer increased hallucinogenic mushroom diversity.</title>
        <authorList>
            <person name="Reynolds H.T."/>
            <person name="Vijayakumar V."/>
            <person name="Gluck-Thaler E."/>
            <person name="Korotkin H.B."/>
            <person name="Matheny P.B."/>
            <person name="Slot J.C."/>
        </authorList>
    </citation>
    <scope>NUCLEOTIDE SEQUENCE [LARGE SCALE GENOMIC DNA]</scope>
    <source>
        <strain evidence="2 3">2631</strain>
    </source>
</reference>
<feature type="non-terminal residue" evidence="2">
    <location>
        <position position="1"/>
    </location>
</feature>
<comment type="caution">
    <text evidence="2">The sequence shown here is derived from an EMBL/GenBank/DDBJ whole genome shotgun (WGS) entry which is preliminary data.</text>
</comment>
<dbReference type="EMBL" id="NHYD01000764">
    <property type="protein sequence ID" value="PPQ93395.1"/>
    <property type="molecule type" value="Genomic_DNA"/>
</dbReference>
<name>A0A409XRG0_PSICY</name>
<accession>A0A409XRG0</accession>
<feature type="compositionally biased region" description="Gly residues" evidence="1">
    <location>
        <begin position="1"/>
        <end position="12"/>
    </location>
</feature>
<gene>
    <name evidence="2" type="ORF">CVT25_015922</name>
</gene>
<dbReference type="AlphaFoldDB" id="A0A409XRG0"/>
<proteinExistence type="predicted"/>
<organism evidence="2 3">
    <name type="scientific">Psilocybe cyanescens</name>
    <dbReference type="NCBI Taxonomy" id="93625"/>
    <lineage>
        <taxon>Eukaryota</taxon>
        <taxon>Fungi</taxon>
        <taxon>Dikarya</taxon>
        <taxon>Basidiomycota</taxon>
        <taxon>Agaricomycotina</taxon>
        <taxon>Agaricomycetes</taxon>
        <taxon>Agaricomycetidae</taxon>
        <taxon>Agaricales</taxon>
        <taxon>Agaricineae</taxon>
        <taxon>Strophariaceae</taxon>
        <taxon>Psilocybe</taxon>
    </lineage>
</organism>
<evidence type="ECO:0000256" key="1">
    <source>
        <dbReference type="SAM" id="MobiDB-lite"/>
    </source>
</evidence>
<feature type="region of interest" description="Disordered" evidence="1">
    <location>
        <begin position="1"/>
        <end position="22"/>
    </location>
</feature>
<dbReference type="Proteomes" id="UP000283269">
    <property type="component" value="Unassembled WGS sequence"/>
</dbReference>
<keyword evidence="3" id="KW-1185">Reference proteome</keyword>
<dbReference type="InParanoid" id="A0A409XRG0"/>
<protein>
    <submittedName>
        <fullName evidence="2">Uncharacterized protein</fullName>
    </submittedName>
</protein>
<evidence type="ECO:0000313" key="2">
    <source>
        <dbReference type="EMBL" id="PPQ93395.1"/>
    </source>
</evidence>
<evidence type="ECO:0000313" key="3">
    <source>
        <dbReference type="Proteomes" id="UP000283269"/>
    </source>
</evidence>
<sequence length="225" mass="24796">VGTWGGTRGAGRGGRHWRGPLVGHDRFLGQRAGLRRSRGRRRGLISPPFPFVLLCSNRRPGLRAPTRGANRFSRGHNDVVIARTAVVRPSGGGGGDAERVWGSRTDGQWPSNGVLFCSEDLRNRTDWEDVFGSGRSAQVPIKGVTGEINHRLSQGCPHGGRMKVDCDDETTASRTWQSDWVRRCMPHAKQGLGLDYRSLEQRERSLFELGMQSTKVEGLALEANV</sequence>